<dbReference type="PROSITE" id="PS50011">
    <property type="entry name" value="PROTEIN_KINASE_DOM"/>
    <property type="match status" value="1"/>
</dbReference>
<dbReference type="Proteomes" id="UP001215151">
    <property type="component" value="Unassembled WGS sequence"/>
</dbReference>
<protein>
    <recommendedName>
        <fullName evidence="1">Protein kinase domain-containing protein</fullName>
    </recommendedName>
</protein>
<evidence type="ECO:0000313" key="2">
    <source>
        <dbReference type="EMBL" id="KAJ8472617.1"/>
    </source>
</evidence>
<gene>
    <name evidence="2" type="ORF">ONZ51_g8389</name>
</gene>
<name>A0AAD7TQU0_9APHY</name>
<evidence type="ECO:0000313" key="3">
    <source>
        <dbReference type="Proteomes" id="UP001215151"/>
    </source>
</evidence>
<dbReference type="Gene3D" id="1.10.510.10">
    <property type="entry name" value="Transferase(Phosphotransferase) domain 1"/>
    <property type="match status" value="1"/>
</dbReference>
<comment type="caution">
    <text evidence="2">The sequence shown here is derived from an EMBL/GenBank/DDBJ whole genome shotgun (WGS) entry which is preliminary data.</text>
</comment>
<dbReference type="InterPro" id="IPR000719">
    <property type="entry name" value="Prot_kinase_dom"/>
</dbReference>
<feature type="domain" description="Protein kinase" evidence="1">
    <location>
        <begin position="16"/>
        <end position="388"/>
    </location>
</feature>
<reference evidence="2" key="1">
    <citation type="submission" date="2022-11" db="EMBL/GenBank/DDBJ databases">
        <title>Genome Sequence of Cubamyces cubensis.</title>
        <authorList>
            <person name="Buettner E."/>
        </authorList>
    </citation>
    <scope>NUCLEOTIDE SEQUENCE</scope>
    <source>
        <strain evidence="2">MPL-01</strain>
    </source>
</reference>
<dbReference type="GO" id="GO:0005524">
    <property type="term" value="F:ATP binding"/>
    <property type="evidence" value="ECO:0007669"/>
    <property type="project" value="InterPro"/>
</dbReference>
<sequence>MGGVPERLLHHPEMQRRGIKLVAALNPGVVFCSIPTENPQFVVKVLDLGTEELPIYERLLRQANSPRNHTIPCEIYREGHPLLIMPYLMPLDVLISRDCPSLRRLFRAFQDLAEGVEFLHQQHIAHLDICHNNIVTALGEHVSAHPDSGLVSGRTYIIDFNTSRQLALGPGLQHAITLPPTQLPPPNSLKHFDPYSWDMYCLGQVYERALRFILLRDSLSADSILRGWLAGVSNGSSVTSVAVTPRVDVGRPLRREGLASLLLTKLKPGYNLLASSNLFSTSTSLFWSMSSGGPPWFAYDPDGEIWFGGVPDRLLRHPEILRRGIKLTDALKPGIVFRAGLDDPAFVVKVIDTDTEEIQIYDRLLSGIRSPLNHTVPAEIYRDGHPLLIMPYLCNLTRLLLDEDRTPARLIDIFYQLAEVCSLMPDISTRR</sequence>
<dbReference type="InterPro" id="IPR011009">
    <property type="entry name" value="Kinase-like_dom_sf"/>
</dbReference>
<dbReference type="AlphaFoldDB" id="A0AAD7TQU0"/>
<keyword evidence="3" id="KW-1185">Reference proteome</keyword>
<dbReference type="GO" id="GO:0004672">
    <property type="term" value="F:protein kinase activity"/>
    <property type="evidence" value="ECO:0007669"/>
    <property type="project" value="InterPro"/>
</dbReference>
<organism evidence="2 3">
    <name type="scientific">Trametes cubensis</name>
    <dbReference type="NCBI Taxonomy" id="1111947"/>
    <lineage>
        <taxon>Eukaryota</taxon>
        <taxon>Fungi</taxon>
        <taxon>Dikarya</taxon>
        <taxon>Basidiomycota</taxon>
        <taxon>Agaricomycotina</taxon>
        <taxon>Agaricomycetes</taxon>
        <taxon>Polyporales</taxon>
        <taxon>Polyporaceae</taxon>
        <taxon>Trametes</taxon>
    </lineage>
</organism>
<dbReference type="EMBL" id="JAPEVG010000252">
    <property type="protein sequence ID" value="KAJ8472617.1"/>
    <property type="molecule type" value="Genomic_DNA"/>
</dbReference>
<evidence type="ECO:0000259" key="1">
    <source>
        <dbReference type="PROSITE" id="PS50011"/>
    </source>
</evidence>
<proteinExistence type="predicted"/>
<accession>A0AAD7TQU0</accession>
<dbReference type="SUPFAM" id="SSF56112">
    <property type="entry name" value="Protein kinase-like (PK-like)"/>
    <property type="match status" value="1"/>
</dbReference>